<comment type="subcellular location">
    <subcellularLocation>
        <location evidence="1">Cell membrane</location>
        <topology evidence="1">Multi-pass membrane protein</topology>
    </subcellularLocation>
</comment>
<feature type="transmembrane region" description="Helical" evidence="6">
    <location>
        <begin position="15"/>
        <end position="34"/>
    </location>
</feature>
<protein>
    <submittedName>
        <fullName evidence="8">Unannotated protein</fullName>
    </submittedName>
</protein>
<reference evidence="8" key="1">
    <citation type="submission" date="2020-05" db="EMBL/GenBank/DDBJ databases">
        <authorList>
            <person name="Chiriac C."/>
            <person name="Salcher M."/>
            <person name="Ghai R."/>
            <person name="Kavagutti S V."/>
        </authorList>
    </citation>
    <scope>NUCLEOTIDE SEQUENCE</scope>
</reference>
<dbReference type="GO" id="GO:0005886">
    <property type="term" value="C:plasma membrane"/>
    <property type="evidence" value="ECO:0007669"/>
    <property type="project" value="UniProtKB-SubCell"/>
</dbReference>
<keyword evidence="5 6" id="KW-0472">Membrane</keyword>
<dbReference type="AlphaFoldDB" id="A0A6J7IU83"/>
<evidence type="ECO:0000256" key="4">
    <source>
        <dbReference type="ARBA" id="ARBA00022989"/>
    </source>
</evidence>
<feature type="transmembrane region" description="Helical" evidence="6">
    <location>
        <begin position="75"/>
        <end position="93"/>
    </location>
</feature>
<keyword evidence="3 6" id="KW-0812">Transmembrane</keyword>
<evidence type="ECO:0000256" key="3">
    <source>
        <dbReference type="ARBA" id="ARBA00022692"/>
    </source>
</evidence>
<dbReference type="Pfam" id="PF03458">
    <property type="entry name" value="Gly_transporter"/>
    <property type="match status" value="2"/>
</dbReference>
<dbReference type="PANTHER" id="PTHR30506">
    <property type="entry name" value="INNER MEMBRANE PROTEIN"/>
    <property type="match status" value="1"/>
</dbReference>
<evidence type="ECO:0000256" key="2">
    <source>
        <dbReference type="ARBA" id="ARBA00022475"/>
    </source>
</evidence>
<dbReference type="EMBL" id="CAFBNF010000026">
    <property type="protein sequence ID" value="CAB4933872.1"/>
    <property type="molecule type" value="Genomic_DNA"/>
</dbReference>
<organism evidence="8">
    <name type="scientific">freshwater metagenome</name>
    <dbReference type="NCBI Taxonomy" id="449393"/>
    <lineage>
        <taxon>unclassified sequences</taxon>
        <taxon>metagenomes</taxon>
        <taxon>ecological metagenomes</taxon>
    </lineage>
</organism>
<dbReference type="InterPro" id="IPR005115">
    <property type="entry name" value="Gly_transporter"/>
</dbReference>
<dbReference type="PANTHER" id="PTHR30506:SF3">
    <property type="entry name" value="UPF0126 INNER MEMBRANE PROTEIN YADS-RELATED"/>
    <property type="match status" value="1"/>
</dbReference>
<gene>
    <name evidence="8" type="ORF">UFOPK3773_00415</name>
</gene>
<evidence type="ECO:0000313" key="8">
    <source>
        <dbReference type="EMBL" id="CAB4933872.1"/>
    </source>
</evidence>
<feature type="domain" description="Glycine transporter" evidence="7">
    <location>
        <begin position="16"/>
        <end position="89"/>
    </location>
</feature>
<feature type="transmembrane region" description="Helical" evidence="6">
    <location>
        <begin position="181"/>
        <end position="201"/>
    </location>
</feature>
<feature type="transmembrane region" description="Helical" evidence="6">
    <location>
        <begin position="158"/>
        <end position="175"/>
    </location>
</feature>
<feature type="domain" description="Glycine transporter" evidence="7">
    <location>
        <begin position="102"/>
        <end position="176"/>
    </location>
</feature>
<evidence type="ECO:0000259" key="7">
    <source>
        <dbReference type="Pfam" id="PF03458"/>
    </source>
</evidence>
<feature type="transmembrane region" description="Helical" evidence="6">
    <location>
        <begin position="41"/>
        <end position="63"/>
    </location>
</feature>
<feature type="transmembrane region" description="Helical" evidence="6">
    <location>
        <begin position="126"/>
        <end position="146"/>
    </location>
</feature>
<proteinExistence type="predicted"/>
<keyword evidence="2" id="KW-1003">Cell membrane</keyword>
<sequence>MTADQTWLLGLSLPAWTKLAAVVTGSLVGAEFAAKRGFDPVGVFGLAFAQGLGGLVLLELLLLNGTPLFLQDPKYLIGSALASVAGFFFAGLLSRSYPVLITLDAVSSGFLVCVGVEAALALQLPLISAIFLGTLTATGGLVLRDVMAGISPTLLRPGVLNGAVALLGAALFALLHEFTELPIGVEQVAVVTFVFVLRMLAIWRGWKTRTTQDISDRFWGIWSRREEEEEEEVTRG</sequence>
<keyword evidence="4 6" id="KW-1133">Transmembrane helix</keyword>
<name>A0A6J7IU83_9ZZZZ</name>
<evidence type="ECO:0000256" key="6">
    <source>
        <dbReference type="SAM" id="Phobius"/>
    </source>
</evidence>
<evidence type="ECO:0000256" key="1">
    <source>
        <dbReference type="ARBA" id="ARBA00004651"/>
    </source>
</evidence>
<accession>A0A6J7IU83</accession>
<evidence type="ECO:0000256" key="5">
    <source>
        <dbReference type="ARBA" id="ARBA00023136"/>
    </source>
</evidence>